<organism evidence="1 2">
    <name type="scientific">Caldanaerobacter subterraneus subsp. tengcongensis (strain DSM 15242 / JCM 11007 / NBRC 100824 / MB4)</name>
    <name type="common">Thermoanaerobacter tengcongensis</name>
    <dbReference type="NCBI Taxonomy" id="273068"/>
    <lineage>
        <taxon>Bacteria</taxon>
        <taxon>Bacillati</taxon>
        <taxon>Bacillota</taxon>
        <taxon>Clostridia</taxon>
        <taxon>Thermoanaerobacterales</taxon>
        <taxon>Thermoanaerobacteraceae</taxon>
        <taxon>Caldanaerobacter</taxon>
    </lineage>
</organism>
<accession>Q8RD17</accession>
<proteinExistence type="predicted"/>
<protein>
    <submittedName>
        <fullName evidence="1">Uncharacterized protein</fullName>
    </submittedName>
</protein>
<sequence length="72" mass="8525">MGKLYIQKNEGENYYLKKGTPYEVEMSKEILGKIDKIVLKAIERWYYSWGSCFGCQGWSYSQRKSIWMAAKI</sequence>
<dbReference type="Proteomes" id="UP000000555">
    <property type="component" value="Chromosome"/>
</dbReference>
<evidence type="ECO:0000313" key="1">
    <source>
        <dbReference type="EMBL" id="AAM23531.1"/>
    </source>
</evidence>
<dbReference type="STRING" id="273068.TTE0233"/>
<evidence type="ECO:0000313" key="2">
    <source>
        <dbReference type="Proteomes" id="UP000000555"/>
    </source>
</evidence>
<name>Q8RD17_CALS4</name>
<gene>
    <name evidence="1" type="ordered locus">TTE0233</name>
</gene>
<dbReference type="KEGG" id="tte:TTE0233"/>
<dbReference type="AlphaFoldDB" id="Q8RD17"/>
<dbReference type="HOGENOM" id="CLU_2714779_0_0_9"/>
<reference evidence="1 2" key="1">
    <citation type="journal article" date="2002" name="Genome Res.">
        <title>A complete sequence of the T. tengcongensis genome.</title>
        <authorList>
            <person name="Bao Q."/>
            <person name="Tian Y."/>
            <person name="Li W."/>
            <person name="Xu Z."/>
            <person name="Xuan Z."/>
            <person name="Hu S."/>
            <person name="Dong W."/>
            <person name="Yang J."/>
            <person name="Chen Y."/>
            <person name="Xue Y."/>
            <person name="Xu Y."/>
            <person name="Lai X."/>
            <person name="Huang L."/>
            <person name="Dong X."/>
            <person name="Ma Y."/>
            <person name="Ling L."/>
            <person name="Tan H."/>
            <person name="Chen R."/>
            <person name="Wang J."/>
            <person name="Yu J."/>
            <person name="Yang H."/>
        </authorList>
    </citation>
    <scope>NUCLEOTIDE SEQUENCE [LARGE SCALE GENOMIC DNA]</scope>
    <source>
        <strain evidence="2">DSM 15242 / JCM 11007 / NBRC 100824 / MB4</strain>
    </source>
</reference>
<keyword evidence="2" id="KW-1185">Reference proteome</keyword>
<dbReference type="EMBL" id="AE008691">
    <property type="protein sequence ID" value="AAM23531.1"/>
    <property type="molecule type" value="Genomic_DNA"/>
</dbReference>